<reference evidence="1" key="1">
    <citation type="journal article" date="2014" name="Front. Microbiol.">
        <title>High frequency of phylogenetically diverse reductive dehalogenase-homologous genes in deep subseafloor sedimentary metagenomes.</title>
        <authorList>
            <person name="Kawai M."/>
            <person name="Futagami T."/>
            <person name="Toyoda A."/>
            <person name="Takaki Y."/>
            <person name="Nishi S."/>
            <person name="Hori S."/>
            <person name="Arai W."/>
            <person name="Tsubouchi T."/>
            <person name="Morono Y."/>
            <person name="Uchiyama I."/>
            <person name="Ito T."/>
            <person name="Fujiyama A."/>
            <person name="Inagaki F."/>
            <person name="Takami H."/>
        </authorList>
    </citation>
    <scope>NUCLEOTIDE SEQUENCE</scope>
    <source>
        <strain evidence="1">Expedition CK06-06</strain>
    </source>
</reference>
<sequence>ELKQYKEGELTIDDINDNIDLPFFEISLTTTIKKVADQIIEIIRELVEHS</sequence>
<accession>X1A8U6</accession>
<protein>
    <submittedName>
        <fullName evidence="1">Uncharacterized protein</fullName>
    </submittedName>
</protein>
<proteinExistence type="predicted"/>
<comment type="caution">
    <text evidence="1">The sequence shown here is derived from an EMBL/GenBank/DDBJ whole genome shotgun (WGS) entry which is preliminary data.</text>
</comment>
<feature type="non-terminal residue" evidence="1">
    <location>
        <position position="1"/>
    </location>
</feature>
<organism evidence="1">
    <name type="scientific">marine sediment metagenome</name>
    <dbReference type="NCBI Taxonomy" id="412755"/>
    <lineage>
        <taxon>unclassified sequences</taxon>
        <taxon>metagenomes</taxon>
        <taxon>ecological metagenomes</taxon>
    </lineage>
</organism>
<evidence type="ECO:0000313" key="1">
    <source>
        <dbReference type="EMBL" id="GAG78114.1"/>
    </source>
</evidence>
<name>X1A8U6_9ZZZZ</name>
<dbReference type="EMBL" id="BART01009569">
    <property type="protein sequence ID" value="GAG78114.1"/>
    <property type="molecule type" value="Genomic_DNA"/>
</dbReference>
<dbReference type="AlphaFoldDB" id="X1A8U6"/>
<gene>
    <name evidence="1" type="ORF">S01H4_21167</name>
</gene>